<dbReference type="InterPro" id="IPR055211">
    <property type="entry name" value="KH_PNO1_2nd"/>
</dbReference>
<name>A0A098VQ79_9MICR</name>
<evidence type="ECO:0000256" key="4">
    <source>
        <dbReference type="ARBA" id="ARBA00016042"/>
    </source>
</evidence>
<dbReference type="InterPro" id="IPR036612">
    <property type="entry name" value="KH_dom_type_1_sf"/>
</dbReference>
<dbReference type="SMART" id="SM00322">
    <property type="entry name" value="KH"/>
    <property type="match status" value="1"/>
</dbReference>
<dbReference type="Proteomes" id="UP000029725">
    <property type="component" value="Unassembled WGS sequence"/>
</dbReference>
<dbReference type="SUPFAM" id="SSF54791">
    <property type="entry name" value="Eukaryotic type KH-domain (KH-domain type I)"/>
    <property type="match status" value="1"/>
</dbReference>
<evidence type="ECO:0000256" key="5">
    <source>
        <dbReference type="ARBA" id="ARBA00022884"/>
    </source>
</evidence>
<keyword evidence="11" id="KW-1185">Reference proteome</keyword>
<comment type="subcellular location">
    <subcellularLocation>
        <location evidence="1">Nucleus</location>
        <location evidence="1">Nucleolus</location>
    </subcellularLocation>
</comment>
<evidence type="ECO:0000259" key="9">
    <source>
        <dbReference type="SMART" id="SM00322"/>
    </source>
</evidence>
<evidence type="ECO:0000256" key="8">
    <source>
        <dbReference type="ARBA" id="ARBA00071744"/>
    </source>
</evidence>
<sequence length="179" mass="19707">MNTRTKCVEFKEASLLQKSDRGSGASISKAQDFVRAFCLGFEIDDALAILRMDDLYIDSFENLHGDHLSRAIGRLAGKDGKTKFAIENATRTRIVIADSKVHLLGAVQNIRLAKDALVRLVIGSPPGKVYAHLRSVASRLKERIGPFFAQTRFTPLLQFILPTLHASEPSIALSIGNFL</sequence>
<dbReference type="GeneID" id="25259926"/>
<gene>
    <name evidence="10" type="ORF">DI09_423p10</name>
</gene>
<dbReference type="CDD" id="cd22392">
    <property type="entry name" value="KH-I_PNO1_rpt2"/>
    <property type="match status" value="1"/>
</dbReference>
<dbReference type="Gene3D" id="3.30.1370.10">
    <property type="entry name" value="K Homology domain, type 1"/>
    <property type="match status" value="1"/>
</dbReference>
<dbReference type="RefSeq" id="XP_013237624.1">
    <property type="nucleotide sequence ID" value="XM_013382170.1"/>
</dbReference>
<evidence type="ECO:0000256" key="3">
    <source>
        <dbReference type="ARBA" id="ARBA00011420"/>
    </source>
</evidence>
<proteinExistence type="inferred from homology"/>
<comment type="subunit">
    <text evidence="3">Component of the small ribosomal subunit, ribosomal RNA processing complex (SSU RRP complex).</text>
</comment>
<keyword evidence="6" id="KW-0539">Nucleus</keyword>
<dbReference type="Pfam" id="PF22891">
    <property type="entry name" value="KH_PNO1_2nd"/>
    <property type="match status" value="1"/>
</dbReference>
<dbReference type="FunFam" id="3.30.1370.10:FF:000009">
    <property type="entry name" value="RNA-binding protein PNO1"/>
    <property type="match status" value="1"/>
</dbReference>
<comment type="caution">
    <text evidence="10">The sequence shown here is derived from an EMBL/GenBank/DDBJ whole genome shotgun (WGS) entry which is preliminary data.</text>
</comment>
<protein>
    <recommendedName>
        <fullName evidence="4">Pre-rRNA-processing protein PNO1</fullName>
    </recommendedName>
    <alternativeName>
        <fullName evidence="8">Pre-rRNA-processing protein pno1</fullName>
    </alternativeName>
</protein>
<comment type="function">
    <text evidence="7">Required for small ribosomal subunit (SSU) synthesis. Has a role in the processing of early nucleolar and late cytoplasmic pre-RNA species.</text>
</comment>
<keyword evidence="5" id="KW-0694">RNA-binding</keyword>
<comment type="similarity">
    <text evidence="2">Belongs to the PNO1 family.</text>
</comment>
<evidence type="ECO:0000313" key="10">
    <source>
        <dbReference type="EMBL" id="KGG51188.1"/>
    </source>
</evidence>
<evidence type="ECO:0000313" key="11">
    <source>
        <dbReference type="Proteomes" id="UP000029725"/>
    </source>
</evidence>
<dbReference type="PANTHER" id="PTHR12826">
    <property type="entry name" value="RIBONUCLEASE Y"/>
    <property type="match status" value="1"/>
</dbReference>
<dbReference type="OrthoDB" id="1932641at2759"/>
<dbReference type="VEuPathDB" id="MicrosporidiaDB:DI09_423p10"/>
<evidence type="ECO:0000256" key="1">
    <source>
        <dbReference type="ARBA" id="ARBA00004604"/>
    </source>
</evidence>
<dbReference type="EMBL" id="JMKJ01000356">
    <property type="protein sequence ID" value="KGG51188.1"/>
    <property type="molecule type" value="Genomic_DNA"/>
</dbReference>
<dbReference type="HOGENOM" id="CLU_064992_1_1_1"/>
<dbReference type="AlphaFoldDB" id="A0A098VQ79"/>
<dbReference type="GO" id="GO:0003723">
    <property type="term" value="F:RNA binding"/>
    <property type="evidence" value="ECO:0007669"/>
    <property type="project" value="UniProtKB-KW"/>
</dbReference>
<dbReference type="PANTHER" id="PTHR12826:SF13">
    <property type="entry name" value="RNA-BINDING PROTEIN PNO1"/>
    <property type="match status" value="1"/>
</dbReference>
<organism evidence="10 11">
    <name type="scientific">Mitosporidium daphniae</name>
    <dbReference type="NCBI Taxonomy" id="1485682"/>
    <lineage>
        <taxon>Eukaryota</taxon>
        <taxon>Fungi</taxon>
        <taxon>Fungi incertae sedis</taxon>
        <taxon>Microsporidia</taxon>
        <taxon>Mitosporidium</taxon>
    </lineage>
</organism>
<dbReference type="GO" id="GO:0005730">
    <property type="term" value="C:nucleolus"/>
    <property type="evidence" value="ECO:0007669"/>
    <property type="project" value="UniProtKB-SubCell"/>
</dbReference>
<evidence type="ECO:0000256" key="6">
    <source>
        <dbReference type="ARBA" id="ARBA00023242"/>
    </source>
</evidence>
<dbReference type="InterPro" id="IPR004087">
    <property type="entry name" value="KH_dom"/>
</dbReference>
<accession>A0A098VQ79</accession>
<evidence type="ECO:0000256" key="2">
    <source>
        <dbReference type="ARBA" id="ARBA00007515"/>
    </source>
</evidence>
<reference evidence="10 11" key="1">
    <citation type="submission" date="2014-04" db="EMBL/GenBank/DDBJ databases">
        <title>A new species of microsporidia sheds light on the evolution of extreme parasitism.</title>
        <authorList>
            <person name="Haag K.L."/>
            <person name="James T.Y."/>
            <person name="Larsson R."/>
            <person name="Schaer T.M."/>
            <person name="Refardt D."/>
            <person name="Pombert J.-F."/>
            <person name="Ebert D."/>
        </authorList>
    </citation>
    <scope>NUCLEOTIDE SEQUENCE [LARGE SCALE GENOMIC DNA]</scope>
    <source>
        <strain evidence="10 11">UGP3</strain>
        <tissue evidence="10">Spores</tissue>
    </source>
</reference>
<evidence type="ECO:0000256" key="7">
    <source>
        <dbReference type="ARBA" id="ARBA00025554"/>
    </source>
</evidence>
<feature type="domain" description="K Homology" evidence="9">
    <location>
        <begin position="49"/>
        <end position="122"/>
    </location>
</feature>